<dbReference type="EMBL" id="CAADFL010000004">
    <property type="protein sequence ID" value="VFK05776.1"/>
    <property type="molecule type" value="Genomic_DNA"/>
</dbReference>
<dbReference type="AlphaFoldDB" id="A0A450RXC8"/>
<keyword evidence="4" id="KW-0489">Methyltransferase</keyword>
<dbReference type="EMBL" id="CAADEZ010000294">
    <property type="protein sequence ID" value="VFJ61866.1"/>
    <property type="molecule type" value="Genomic_DNA"/>
</dbReference>
<evidence type="ECO:0000313" key="6">
    <source>
        <dbReference type="EMBL" id="VFK05776.1"/>
    </source>
</evidence>
<evidence type="ECO:0000256" key="3">
    <source>
        <dbReference type="ARBA" id="ARBA00030757"/>
    </source>
</evidence>
<dbReference type="SUPFAM" id="SSF53335">
    <property type="entry name" value="S-adenosyl-L-methionine-dependent methyltransferases"/>
    <property type="match status" value="1"/>
</dbReference>
<dbReference type="GO" id="GO:0032259">
    <property type="term" value="P:methylation"/>
    <property type="evidence" value="ECO:0007669"/>
    <property type="project" value="UniProtKB-KW"/>
</dbReference>
<sequence>MNFEKARFTMVNQNIRSWNVSDRRVLDALFAIPREAFVPSEYQEFAYADTGIPLADGQEMMLPQIAARVLQALDLASTDHVLEVGTGSGYLTALIAMLARDVVSIEISPSLHRLATAALAAQGVRNAQVFSGDATTDWDQEAPFDAIAVTGSVPVLPTHFQQQLKENGRLFVVVGKNPVMEARLITRTGPEDWKEDVLFETSLPPLRATTPPAGQFVL</sequence>
<evidence type="ECO:0000256" key="2">
    <source>
        <dbReference type="ARBA" id="ARBA00013346"/>
    </source>
</evidence>
<organism evidence="4">
    <name type="scientific">Candidatus Kentrum sp. FM</name>
    <dbReference type="NCBI Taxonomy" id="2126340"/>
    <lineage>
        <taxon>Bacteria</taxon>
        <taxon>Pseudomonadati</taxon>
        <taxon>Pseudomonadota</taxon>
        <taxon>Gammaproteobacteria</taxon>
        <taxon>Candidatus Kentrum</taxon>
    </lineage>
</organism>
<accession>A0A450RXC8</accession>
<dbReference type="PANTHER" id="PTHR11579">
    <property type="entry name" value="PROTEIN-L-ISOASPARTATE O-METHYLTRANSFERASE"/>
    <property type="match status" value="1"/>
</dbReference>
<dbReference type="InterPro" id="IPR000682">
    <property type="entry name" value="PCMT"/>
</dbReference>
<proteinExistence type="inferred from homology"/>
<dbReference type="Pfam" id="PF01135">
    <property type="entry name" value="PCMT"/>
    <property type="match status" value="1"/>
</dbReference>
<dbReference type="CDD" id="cd02440">
    <property type="entry name" value="AdoMet_MTases"/>
    <property type="match status" value="1"/>
</dbReference>
<dbReference type="GO" id="GO:0004719">
    <property type="term" value="F:protein-L-isoaspartate (D-aspartate) O-methyltransferase activity"/>
    <property type="evidence" value="ECO:0007669"/>
    <property type="project" value="InterPro"/>
</dbReference>
<dbReference type="InterPro" id="IPR029063">
    <property type="entry name" value="SAM-dependent_MTases_sf"/>
</dbReference>
<comment type="similarity">
    <text evidence="1">Belongs to the methyltransferase superfamily. L-isoaspartyl/D-aspartyl protein methyltransferase family.</text>
</comment>
<dbReference type="GO" id="GO:0005737">
    <property type="term" value="C:cytoplasm"/>
    <property type="evidence" value="ECO:0007669"/>
    <property type="project" value="TreeGrafter"/>
</dbReference>
<reference evidence="4" key="1">
    <citation type="submission" date="2019-02" db="EMBL/GenBank/DDBJ databases">
        <authorList>
            <person name="Gruber-Vodicka R. H."/>
            <person name="Seah K. B. B."/>
        </authorList>
    </citation>
    <scope>NUCLEOTIDE SEQUENCE</scope>
    <source>
        <strain evidence="5">BECK_BZ163</strain>
        <strain evidence="6">BECK_BZ164</strain>
        <strain evidence="4">BECK_BZ165</strain>
    </source>
</reference>
<protein>
    <recommendedName>
        <fullName evidence="2">Protein-L-isoaspartate O-methyltransferase</fullName>
    </recommendedName>
    <alternativeName>
        <fullName evidence="3">Protein L-isoaspartyl methyltransferase</fullName>
    </alternativeName>
</protein>
<dbReference type="Gene3D" id="3.40.50.150">
    <property type="entry name" value="Vaccinia Virus protein VP39"/>
    <property type="match status" value="1"/>
</dbReference>
<evidence type="ECO:0000313" key="4">
    <source>
        <dbReference type="EMBL" id="VFJ43846.1"/>
    </source>
</evidence>
<evidence type="ECO:0000256" key="1">
    <source>
        <dbReference type="ARBA" id="ARBA00005369"/>
    </source>
</evidence>
<evidence type="ECO:0000313" key="5">
    <source>
        <dbReference type="EMBL" id="VFJ61866.1"/>
    </source>
</evidence>
<dbReference type="PANTHER" id="PTHR11579:SF18">
    <property type="entry name" value="PROTEIN-L-ISOASPARTATE O-METHYLTRANSFERASE"/>
    <property type="match status" value="1"/>
</dbReference>
<dbReference type="EMBL" id="CAADFA010000004">
    <property type="protein sequence ID" value="VFJ43846.1"/>
    <property type="molecule type" value="Genomic_DNA"/>
</dbReference>
<keyword evidence="4" id="KW-0808">Transferase</keyword>
<gene>
    <name evidence="5" type="ORF">BECKFM1743A_GA0114220_102945</name>
    <name evidence="6" type="ORF">BECKFM1743B_GA0114221_1000429</name>
    <name evidence="4" type="ORF">BECKFM1743C_GA0114222_100042</name>
</gene>
<name>A0A450RXC8_9GAMM</name>